<proteinExistence type="predicted"/>
<dbReference type="EMBL" id="VBRY01000001">
    <property type="protein sequence ID" value="TLS69229.1"/>
    <property type="molecule type" value="Genomic_DNA"/>
</dbReference>
<dbReference type="Pfam" id="PF13354">
    <property type="entry name" value="Beta-lactamase2"/>
    <property type="match status" value="1"/>
</dbReference>
<evidence type="ECO:0000259" key="2">
    <source>
        <dbReference type="Pfam" id="PF13354"/>
    </source>
</evidence>
<dbReference type="GO" id="GO:0030655">
    <property type="term" value="P:beta-lactam antibiotic catabolic process"/>
    <property type="evidence" value="ECO:0007669"/>
    <property type="project" value="InterPro"/>
</dbReference>
<dbReference type="RefSeq" id="WP_138238042.1">
    <property type="nucleotide sequence ID" value="NZ_VBRY01000001.1"/>
</dbReference>
<feature type="domain" description="Beta-lactamase class A catalytic" evidence="2">
    <location>
        <begin position="96"/>
        <end position="357"/>
    </location>
</feature>
<dbReference type="InterPro" id="IPR045155">
    <property type="entry name" value="Beta-lactam_cat"/>
</dbReference>
<dbReference type="Proteomes" id="UP000306585">
    <property type="component" value="Unassembled WGS sequence"/>
</dbReference>
<evidence type="ECO:0000256" key="1">
    <source>
        <dbReference type="SAM" id="SignalP"/>
    </source>
</evidence>
<feature type="signal peptide" evidence="1">
    <location>
        <begin position="1"/>
        <end position="19"/>
    </location>
</feature>
<protein>
    <recommendedName>
        <fullName evidence="2">Beta-lactamase class A catalytic domain-containing protein</fullName>
    </recommendedName>
</protein>
<keyword evidence="1" id="KW-0732">Signal</keyword>
<dbReference type="GO" id="GO:0008800">
    <property type="term" value="F:beta-lactamase activity"/>
    <property type="evidence" value="ECO:0007669"/>
    <property type="project" value="InterPro"/>
</dbReference>
<dbReference type="InterPro" id="IPR012338">
    <property type="entry name" value="Beta-lactam/transpept-like"/>
</dbReference>
<reference evidence="3 4" key="1">
    <citation type="journal article" date="2019" name="Appl. Environ. Microbiol.">
        <title>Environmental Evidence and Genomic Insight of Iron-oxidizing Bacteria Preference Towards More Corrosion Resistant Stainless Steel at Higher Salinities.</title>
        <authorList>
            <person name="Garrison C.E."/>
            <person name="Price K.A."/>
            <person name="Field E.K."/>
        </authorList>
    </citation>
    <scope>NUCLEOTIDE SEQUENCE [LARGE SCALE GENOMIC DNA]</scope>
    <source>
        <strain evidence="3 4">P3</strain>
    </source>
</reference>
<evidence type="ECO:0000313" key="4">
    <source>
        <dbReference type="Proteomes" id="UP000306585"/>
    </source>
</evidence>
<dbReference type="SUPFAM" id="SSF56601">
    <property type="entry name" value="beta-lactamase/transpeptidase-like"/>
    <property type="match status" value="1"/>
</dbReference>
<dbReference type="Gene3D" id="3.40.710.10">
    <property type="entry name" value="DD-peptidase/beta-lactamase superfamily"/>
    <property type="match status" value="1"/>
</dbReference>
<dbReference type="AlphaFoldDB" id="A0A5R9GX24"/>
<sequence length="419" mass="46302">MRHVLLLLMLCGYSATAWAYPLDGADMTGISRLEGYRLAQQGRVAGNLLSPGAQLATAQVVLNAGGASEALLSMPDPYLGRKLVDLLGADARGYGISLLDLSDPAHPRYAEYQGGQLRNPGSVGKLVVALALFQALADLYPDDTAARERVLRSTMVVADALIRSDHHKVPFWLPEQMRLQKRRLAEGDEANLWSYLDWMLSASSNAAASMVIEQVMLLRRFGRSYPVSRSLQQAYFSQTPKKELSRDLLAALQQPVADNGLDPGQLRQGGFFSHEGKRRVPGTGSICSARELMHYMLLLEQGRLVDRWSSLQLKRLLYMTERRIRYAAAPALADAAVYFKSGSFYKCRDEAGFVCKKYQGNALNLMNSVAIIEYPAGAPRLHYLVAITSNVLKKNSAIDHRELATRIHGLLQSLHGVTR</sequence>
<name>A0A5R9GX24_9PROT</name>
<evidence type="ECO:0000313" key="3">
    <source>
        <dbReference type="EMBL" id="TLS69229.1"/>
    </source>
</evidence>
<accession>A0A5R9GX24</accession>
<gene>
    <name evidence="3" type="ORF">FEF65_01740</name>
</gene>
<comment type="caution">
    <text evidence="3">The sequence shown here is derived from an EMBL/GenBank/DDBJ whole genome shotgun (WGS) entry which is preliminary data.</text>
</comment>
<organism evidence="3 4">
    <name type="scientific">Mariprofundus erugo</name>
    <dbReference type="NCBI Taxonomy" id="2528639"/>
    <lineage>
        <taxon>Bacteria</taxon>
        <taxon>Pseudomonadati</taxon>
        <taxon>Pseudomonadota</taxon>
        <taxon>Candidatius Mariprofundia</taxon>
        <taxon>Mariprofundales</taxon>
        <taxon>Mariprofundaceae</taxon>
        <taxon>Mariprofundus</taxon>
    </lineage>
</organism>
<feature type="chain" id="PRO_5024404539" description="Beta-lactamase class A catalytic domain-containing protein" evidence="1">
    <location>
        <begin position="20"/>
        <end position="419"/>
    </location>
</feature>
<keyword evidence="4" id="KW-1185">Reference proteome</keyword>